<feature type="non-terminal residue" evidence="3">
    <location>
        <position position="286"/>
    </location>
</feature>
<dbReference type="InterPro" id="IPR009057">
    <property type="entry name" value="Homeodomain-like_sf"/>
</dbReference>
<dbReference type="Proteomes" id="UP001314229">
    <property type="component" value="Unassembled WGS sequence"/>
</dbReference>
<name>A0AAV1QHS6_SCOSC</name>
<evidence type="ECO:0000259" key="2">
    <source>
        <dbReference type="Pfam" id="PF13358"/>
    </source>
</evidence>
<dbReference type="InterPro" id="IPR038717">
    <property type="entry name" value="Tc1-like_DDE_dom"/>
</dbReference>
<organism evidence="3 4">
    <name type="scientific">Scomber scombrus</name>
    <name type="common">Atlantic mackerel</name>
    <name type="synonym">Scomber vernalis</name>
    <dbReference type="NCBI Taxonomy" id="13677"/>
    <lineage>
        <taxon>Eukaryota</taxon>
        <taxon>Metazoa</taxon>
        <taxon>Chordata</taxon>
        <taxon>Craniata</taxon>
        <taxon>Vertebrata</taxon>
        <taxon>Euteleostomi</taxon>
        <taxon>Actinopterygii</taxon>
        <taxon>Neopterygii</taxon>
        <taxon>Teleostei</taxon>
        <taxon>Neoteleostei</taxon>
        <taxon>Acanthomorphata</taxon>
        <taxon>Pelagiaria</taxon>
        <taxon>Scombriformes</taxon>
        <taxon>Scombridae</taxon>
        <taxon>Scomber</taxon>
    </lineage>
</organism>
<gene>
    <name evidence="3" type="ORF">FSCOSCO3_A015663</name>
</gene>
<feature type="compositionally biased region" description="Basic residues" evidence="1">
    <location>
        <begin position="32"/>
        <end position="42"/>
    </location>
</feature>
<dbReference type="EMBL" id="CAWUFR010001083">
    <property type="protein sequence ID" value="CAK6982700.1"/>
    <property type="molecule type" value="Genomic_DNA"/>
</dbReference>
<protein>
    <submittedName>
        <fullName evidence="3">Uncharacterized protein LOC122873078</fullName>
    </submittedName>
</protein>
<dbReference type="Gene3D" id="3.30.420.10">
    <property type="entry name" value="Ribonuclease H-like superfamily/Ribonuclease H"/>
    <property type="match status" value="1"/>
</dbReference>
<accession>A0AAV1QHS6</accession>
<dbReference type="GO" id="GO:0003676">
    <property type="term" value="F:nucleic acid binding"/>
    <property type="evidence" value="ECO:0007669"/>
    <property type="project" value="InterPro"/>
</dbReference>
<evidence type="ECO:0000313" key="4">
    <source>
        <dbReference type="Proteomes" id="UP001314229"/>
    </source>
</evidence>
<keyword evidence="4" id="KW-1185">Reference proteome</keyword>
<proteinExistence type="predicted"/>
<reference evidence="3 4" key="1">
    <citation type="submission" date="2024-01" db="EMBL/GenBank/DDBJ databases">
        <authorList>
            <person name="Alioto T."/>
            <person name="Alioto T."/>
            <person name="Gomez Garrido J."/>
        </authorList>
    </citation>
    <scope>NUCLEOTIDE SEQUENCE [LARGE SCALE GENOMIC DNA]</scope>
</reference>
<dbReference type="AlphaFoldDB" id="A0AAV1QHS6"/>
<evidence type="ECO:0000313" key="3">
    <source>
        <dbReference type="EMBL" id="CAK6982700.1"/>
    </source>
</evidence>
<sequence>MEGQGIGRGQQPERRRRGRGVRLCGGGVGRQNRGRGRRGRGHMRVPDEIRATLVDHILNHGLTMAQAGRRMQPVGRTTVSSIIQTFRQQNRTARQPHRGGRGPLFTPVQEEAICTMVVENNAIRLREIKSAIIDDNNIFENIQTVSISTIDRVLKRHQMNMKQLYTVPFERNGERVKELRYQYVQRIMELEASEPPHNFIYMDEAGFNLTKHRRSGRNIIGHRATVDVPGQRSGNITIGAAMSENGVLTHIPIIGPYNTERLVTFLDTTEISSLNQRGVRLEMTCQ</sequence>
<dbReference type="SUPFAM" id="SSF46689">
    <property type="entry name" value="Homeodomain-like"/>
    <property type="match status" value="1"/>
</dbReference>
<evidence type="ECO:0000256" key="1">
    <source>
        <dbReference type="SAM" id="MobiDB-lite"/>
    </source>
</evidence>
<feature type="region of interest" description="Disordered" evidence="1">
    <location>
        <begin position="1"/>
        <end position="42"/>
    </location>
</feature>
<feature type="domain" description="Tc1-like transposase DDE" evidence="2">
    <location>
        <begin position="199"/>
        <end position="277"/>
    </location>
</feature>
<dbReference type="Pfam" id="PF13358">
    <property type="entry name" value="DDE_3"/>
    <property type="match status" value="1"/>
</dbReference>
<comment type="caution">
    <text evidence="3">The sequence shown here is derived from an EMBL/GenBank/DDBJ whole genome shotgun (WGS) entry which is preliminary data.</text>
</comment>
<dbReference type="InterPro" id="IPR036397">
    <property type="entry name" value="RNaseH_sf"/>
</dbReference>